<feature type="region of interest" description="Disordered" evidence="6">
    <location>
        <begin position="551"/>
        <end position="580"/>
    </location>
</feature>
<feature type="region of interest" description="Disordered" evidence="6">
    <location>
        <begin position="336"/>
        <end position="355"/>
    </location>
</feature>
<dbReference type="OrthoDB" id="336088at2759"/>
<reference evidence="8" key="1">
    <citation type="submission" date="2021-01" db="EMBL/GenBank/DDBJ databases">
        <authorList>
            <person name="Zahm M."/>
            <person name="Roques C."/>
            <person name="Cabau C."/>
            <person name="Klopp C."/>
            <person name="Donnadieu C."/>
            <person name="Jouanno E."/>
            <person name="Lampietro C."/>
            <person name="Louis A."/>
            <person name="Herpin A."/>
            <person name="Echchiki A."/>
            <person name="Berthelot C."/>
            <person name="Parey E."/>
            <person name="Roest-Crollius H."/>
            <person name="Braasch I."/>
            <person name="Postlethwait J."/>
            <person name="Bobe J."/>
            <person name="Montfort J."/>
            <person name="Bouchez O."/>
            <person name="Begum T."/>
            <person name="Mejri S."/>
            <person name="Adams A."/>
            <person name="Chen W.-J."/>
            <person name="Guiguen Y."/>
        </authorList>
    </citation>
    <scope>NUCLEOTIDE SEQUENCE</scope>
    <source>
        <tissue evidence="8">Blood</tissue>
    </source>
</reference>
<keyword evidence="1" id="KW-0479">Metal-binding</keyword>
<dbReference type="SMART" id="SM00249">
    <property type="entry name" value="PHD"/>
    <property type="match status" value="1"/>
</dbReference>
<gene>
    <name evidence="8" type="ORF">AGOR_G00248200</name>
</gene>
<evidence type="ECO:0000256" key="1">
    <source>
        <dbReference type="ARBA" id="ARBA00022723"/>
    </source>
</evidence>
<evidence type="ECO:0000256" key="6">
    <source>
        <dbReference type="SAM" id="MobiDB-lite"/>
    </source>
</evidence>
<feature type="compositionally biased region" description="Low complexity" evidence="6">
    <location>
        <begin position="281"/>
        <end position="308"/>
    </location>
</feature>
<feature type="compositionally biased region" description="Polar residues" evidence="6">
    <location>
        <begin position="213"/>
        <end position="229"/>
    </location>
</feature>
<organism evidence="8 9">
    <name type="scientific">Albula goreensis</name>
    <dbReference type="NCBI Taxonomy" id="1534307"/>
    <lineage>
        <taxon>Eukaryota</taxon>
        <taxon>Metazoa</taxon>
        <taxon>Chordata</taxon>
        <taxon>Craniata</taxon>
        <taxon>Vertebrata</taxon>
        <taxon>Euteleostomi</taxon>
        <taxon>Actinopterygii</taxon>
        <taxon>Neopterygii</taxon>
        <taxon>Teleostei</taxon>
        <taxon>Albuliformes</taxon>
        <taxon>Albulidae</taxon>
        <taxon>Albula</taxon>
    </lineage>
</organism>
<dbReference type="InterPro" id="IPR001965">
    <property type="entry name" value="Znf_PHD"/>
</dbReference>
<dbReference type="InterPro" id="IPR013083">
    <property type="entry name" value="Znf_RING/FYVE/PHD"/>
</dbReference>
<keyword evidence="3" id="KW-0862">Zinc</keyword>
<keyword evidence="2 4" id="KW-0863">Zinc-finger</keyword>
<dbReference type="AlphaFoldDB" id="A0A8T3CBK8"/>
<dbReference type="InterPro" id="IPR019787">
    <property type="entry name" value="Znf_PHD-finger"/>
</dbReference>
<feature type="domain" description="PHD-type" evidence="7">
    <location>
        <begin position="393"/>
        <end position="440"/>
    </location>
</feature>
<accession>A0A8T3CBK8</accession>
<evidence type="ECO:0000313" key="9">
    <source>
        <dbReference type="Proteomes" id="UP000829720"/>
    </source>
</evidence>
<dbReference type="PROSITE" id="PS50016">
    <property type="entry name" value="ZF_PHD_2"/>
    <property type="match status" value="1"/>
</dbReference>
<evidence type="ECO:0000256" key="3">
    <source>
        <dbReference type="ARBA" id="ARBA00022833"/>
    </source>
</evidence>
<name>A0A8T3CBK8_9TELE</name>
<evidence type="ECO:0000313" key="8">
    <source>
        <dbReference type="EMBL" id="KAI1882196.1"/>
    </source>
</evidence>
<evidence type="ECO:0000256" key="5">
    <source>
        <dbReference type="SAM" id="Coils"/>
    </source>
</evidence>
<proteinExistence type="predicted"/>
<dbReference type="Proteomes" id="UP000829720">
    <property type="component" value="Unassembled WGS sequence"/>
</dbReference>
<feature type="region of interest" description="Disordered" evidence="6">
    <location>
        <begin position="281"/>
        <end position="317"/>
    </location>
</feature>
<evidence type="ECO:0000256" key="2">
    <source>
        <dbReference type="ARBA" id="ARBA00022771"/>
    </source>
</evidence>
<dbReference type="PANTHER" id="PTHR24102">
    <property type="entry name" value="PHD FINGER PROTEIN"/>
    <property type="match status" value="1"/>
</dbReference>
<feature type="coiled-coil region" evidence="5">
    <location>
        <begin position="460"/>
        <end position="494"/>
    </location>
</feature>
<evidence type="ECO:0000259" key="7">
    <source>
        <dbReference type="PROSITE" id="PS50016"/>
    </source>
</evidence>
<comment type="caution">
    <text evidence="8">The sequence shown here is derived from an EMBL/GenBank/DDBJ whole genome shotgun (WGS) entry which is preliminary data.</text>
</comment>
<dbReference type="SUPFAM" id="SSF57903">
    <property type="entry name" value="FYVE/PHD zinc finger"/>
    <property type="match status" value="1"/>
</dbReference>
<dbReference type="Pfam" id="PF00628">
    <property type="entry name" value="PHD"/>
    <property type="match status" value="1"/>
</dbReference>
<keyword evidence="9" id="KW-1185">Reference proteome</keyword>
<keyword evidence="5" id="KW-0175">Coiled coil</keyword>
<feature type="compositionally biased region" description="Low complexity" evidence="6">
    <location>
        <begin position="554"/>
        <end position="567"/>
    </location>
</feature>
<dbReference type="PANTHER" id="PTHR24102:SF18">
    <property type="entry name" value="PHD FINGER PROTEIN 21B"/>
    <property type="match status" value="1"/>
</dbReference>
<dbReference type="GO" id="GO:0008270">
    <property type="term" value="F:zinc ion binding"/>
    <property type="evidence" value="ECO:0007669"/>
    <property type="project" value="UniProtKB-KW"/>
</dbReference>
<dbReference type="EMBL" id="JAERUA010000025">
    <property type="protein sequence ID" value="KAI1882196.1"/>
    <property type="molecule type" value="Genomic_DNA"/>
</dbReference>
<protein>
    <recommendedName>
        <fullName evidence="7">PHD-type domain-containing protein</fullName>
    </recommendedName>
</protein>
<dbReference type="InterPro" id="IPR011011">
    <property type="entry name" value="Znf_FYVE_PHD"/>
</dbReference>
<sequence>MELQGLQEALKVEIQCHQKLVAQMKQDPQDGELKKQLHERQTRITALSEKQKLAVRSCPMGNAKPLSLIKPPSQSIAISVVPAKTPVSMVTAHVNGQKAVGSEPLQMAPINLQTPSKVSGSSIHSVTRRVGEPPHSQMLGPLTAVPIKVPQVSSLHRLAVQAPTVLPQVRPKTLIPDSLPHSPSQEQQPGRPPSLQRVTAVVSPRTQGPALPTANSTAGPLQQQLANGQAEPVSTSISSAGVAYAIISASPGASVSAVNEAVKVQPLLLSADSKVIIIQPQVPSSSQNSPEPQAESPTQETTPSPSSPTKKKKEEDPEKIAFMVALGLVTTEHLEEIQSKRQERKRRSTANPAYSGLFESERKRLASNYLSNPLFLSARDTEDLCWKEDSEHEEICAICKEDGELQPCHSCTRAYHPDCLQPPLKTPPKGVWMCPKCQKKVLNKDLSWPQSFIQSYVTHKTVREEEKRRLMRRNSELKKERAVLEEQDQRLSRSLAKCMDLKESLVGQQKETQASLERLKALIRLIQRDQVIQVTMTATTTTGASLLSLPWIKPTSTSTSPSAGTSALLQKSLPHTQGHN</sequence>
<feature type="region of interest" description="Disordered" evidence="6">
    <location>
        <begin position="172"/>
        <end position="229"/>
    </location>
</feature>
<dbReference type="Gene3D" id="3.30.40.10">
    <property type="entry name" value="Zinc/RING finger domain, C3HC4 (zinc finger)"/>
    <property type="match status" value="1"/>
</dbReference>
<evidence type="ECO:0000256" key="4">
    <source>
        <dbReference type="PROSITE-ProRule" id="PRU00146"/>
    </source>
</evidence>